<dbReference type="CDD" id="cd00158">
    <property type="entry name" value="RHOD"/>
    <property type="match status" value="1"/>
</dbReference>
<dbReference type="Proteomes" id="UP000324104">
    <property type="component" value="Unassembled WGS sequence"/>
</dbReference>
<dbReference type="PANTHER" id="PTHR43031">
    <property type="entry name" value="FAD-DEPENDENT OXIDOREDUCTASE"/>
    <property type="match status" value="1"/>
</dbReference>
<reference evidence="2 3" key="1">
    <citation type="submission" date="2019-08" db="EMBL/GenBank/DDBJ databases">
        <title>Archaea genome.</title>
        <authorList>
            <person name="Kajale S."/>
            <person name="Shouche Y."/>
            <person name="Deshpande N."/>
            <person name="Sharma A."/>
        </authorList>
    </citation>
    <scope>NUCLEOTIDE SEQUENCE [LARGE SCALE GENOMIC DNA]</scope>
    <source>
        <strain evidence="2 3">ESP3B_9</strain>
    </source>
</reference>
<proteinExistence type="predicted"/>
<keyword evidence="3" id="KW-1185">Reference proteome</keyword>
<organism evidence="2 3">
    <name type="scientific">Natrialba swarupiae</name>
    <dbReference type="NCBI Taxonomy" id="2448032"/>
    <lineage>
        <taxon>Archaea</taxon>
        <taxon>Methanobacteriati</taxon>
        <taxon>Methanobacteriota</taxon>
        <taxon>Stenosarchaea group</taxon>
        <taxon>Halobacteria</taxon>
        <taxon>Halobacteriales</taxon>
        <taxon>Natrialbaceae</taxon>
        <taxon>Natrialba</taxon>
    </lineage>
</organism>
<protein>
    <submittedName>
        <fullName evidence="2">Rhodanese-like domain-containing protein</fullName>
    </submittedName>
</protein>
<dbReference type="SUPFAM" id="SSF52821">
    <property type="entry name" value="Rhodanese/Cell cycle control phosphatase"/>
    <property type="match status" value="1"/>
</dbReference>
<dbReference type="AlphaFoldDB" id="A0A5D5AST2"/>
<dbReference type="InterPro" id="IPR036873">
    <property type="entry name" value="Rhodanese-like_dom_sf"/>
</dbReference>
<name>A0A5D5AST2_9EURY</name>
<feature type="domain" description="Rhodanese" evidence="1">
    <location>
        <begin position="15"/>
        <end position="109"/>
    </location>
</feature>
<dbReference type="InterPro" id="IPR001763">
    <property type="entry name" value="Rhodanese-like_dom"/>
</dbReference>
<dbReference type="Pfam" id="PF00581">
    <property type="entry name" value="Rhodanese"/>
    <property type="match status" value="1"/>
</dbReference>
<evidence type="ECO:0000313" key="3">
    <source>
        <dbReference type="Proteomes" id="UP000324104"/>
    </source>
</evidence>
<evidence type="ECO:0000313" key="2">
    <source>
        <dbReference type="EMBL" id="TYT63935.1"/>
    </source>
</evidence>
<accession>A0A5D5AST2</accession>
<sequence length="123" mass="13602">MSKIGPEQLEAELSSEEPPYVLDVRPREAYQREHIDGSHNVPVYHDLRGGDEAEFRRTLSDVPADTTVVTVCKAGIVARKATTILEDEGYDAVTLAGGQRRWNGYQNGSFGYRLRSALVGLLP</sequence>
<dbReference type="Gene3D" id="3.40.250.10">
    <property type="entry name" value="Rhodanese-like domain"/>
    <property type="match status" value="1"/>
</dbReference>
<evidence type="ECO:0000259" key="1">
    <source>
        <dbReference type="PROSITE" id="PS50206"/>
    </source>
</evidence>
<dbReference type="SMART" id="SM00450">
    <property type="entry name" value="RHOD"/>
    <property type="match status" value="1"/>
</dbReference>
<gene>
    <name evidence="2" type="ORF">FYC77_01640</name>
</gene>
<dbReference type="EMBL" id="VTAW01000001">
    <property type="protein sequence ID" value="TYT63935.1"/>
    <property type="molecule type" value="Genomic_DNA"/>
</dbReference>
<dbReference type="InterPro" id="IPR050229">
    <property type="entry name" value="GlpE_sulfurtransferase"/>
</dbReference>
<dbReference type="PROSITE" id="PS50206">
    <property type="entry name" value="RHODANESE_3"/>
    <property type="match status" value="1"/>
</dbReference>
<comment type="caution">
    <text evidence="2">The sequence shown here is derived from an EMBL/GenBank/DDBJ whole genome shotgun (WGS) entry which is preliminary data.</text>
</comment>
<dbReference type="RefSeq" id="WP_149079740.1">
    <property type="nucleotide sequence ID" value="NZ_VTAW01000001.1"/>
</dbReference>
<dbReference type="PANTHER" id="PTHR43031:SF1">
    <property type="entry name" value="PYRIDINE NUCLEOTIDE-DISULPHIDE OXIDOREDUCTASE"/>
    <property type="match status" value="1"/>
</dbReference>